<evidence type="ECO:0000313" key="4">
    <source>
        <dbReference type="Proteomes" id="UP000593562"/>
    </source>
</evidence>
<accession>A0A7J7D608</accession>
<dbReference type="EMBL" id="JAAARO010000010">
    <property type="protein sequence ID" value="KAF5741738.1"/>
    <property type="molecule type" value="Genomic_DNA"/>
</dbReference>
<organism evidence="3 4">
    <name type="scientific">Tripterygium wilfordii</name>
    <name type="common">Thunder God vine</name>
    <dbReference type="NCBI Taxonomy" id="458696"/>
    <lineage>
        <taxon>Eukaryota</taxon>
        <taxon>Viridiplantae</taxon>
        <taxon>Streptophyta</taxon>
        <taxon>Embryophyta</taxon>
        <taxon>Tracheophyta</taxon>
        <taxon>Spermatophyta</taxon>
        <taxon>Magnoliopsida</taxon>
        <taxon>eudicotyledons</taxon>
        <taxon>Gunneridae</taxon>
        <taxon>Pentapetalae</taxon>
        <taxon>rosids</taxon>
        <taxon>fabids</taxon>
        <taxon>Celastrales</taxon>
        <taxon>Celastraceae</taxon>
        <taxon>Tripterygium</taxon>
    </lineage>
</organism>
<dbReference type="AlphaFoldDB" id="A0A7J7D608"/>
<evidence type="ECO:0000313" key="3">
    <source>
        <dbReference type="EMBL" id="KAF5741738.1"/>
    </source>
</evidence>
<name>A0A7J7D608_TRIWF</name>
<protein>
    <submittedName>
        <fullName evidence="3">Uncharacterized protein</fullName>
    </submittedName>
</protein>
<sequence length="177" mass="19931">MVRACPLTIRATDTQPLLLFFSISSSSSNLFLCNFVISVLPPIMSSVLSSQGVALATAMVVSCTAIYLAFSSPKPIKTLDSQPPSPNLRSCLCKDDQRKRRNSRKKKRVQFAESVKETEGNGEEYRRARENNKNNSNTRIQKSCRNEFPETQKIPANRAALYNGILRDRVHRLQCSY</sequence>
<dbReference type="Proteomes" id="UP000593562">
    <property type="component" value="Unassembled WGS sequence"/>
</dbReference>
<keyword evidence="4" id="KW-1185">Reference proteome</keyword>
<feature type="transmembrane region" description="Helical" evidence="2">
    <location>
        <begin position="17"/>
        <end position="40"/>
    </location>
</feature>
<feature type="compositionally biased region" description="Basic and acidic residues" evidence="1">
    <location>
        <begin position="114"/>
        <end position="132"/>
    </location>
</feature>
<feature type="transmembrane region" description="Helical" evidence="2">
    <location>
        <begin position="52"/>
        <end position="70"/>
    </location>
</feature>
<reference evidence="3 4" key="1">
    <citation type="journal article" date="2020" name="Nat. Commun.">
        <title>Genome of Tripterygium wilfordii and identification of cytochrome P450 involved in triptolide biosynthesis.</title>
        <authorList>
            <person name="Tu L."/>
            <person name="Su P."/>
            <person name="Zhang Z."/>
            <person name="Gao L."/>
            <person name="Wang J."/>
            <person name="Hu T."/>
            <person name="Zhou J."/>
            <person name="Zhang Y."/>
            <person name="Zhao Y."/>
            <person name="Liu Y."/>
            <person name="Song Y."/>
            <person name="Tong Y."/>
            <person name="Lu Y."/>
            <person name="Yang J."/>
            <person name="Xu C."/>
            <person name="Jia M."/>
            <person name="Peters R.J."/>
            <person name="Huang L."/>
            <person name="Gao W."/>
        </authorList>
    </citation>
    <scope>NUCLEOTIDE SEQUENCE [LARGE SCALE GENOMIC DNA]</scope>
    <source>
        <strain evidence="4">cv. XIE 37</strain>
        <tissue evidence="3">Leaf</tissue>
    </source>
</reference>
<dbReference type="OrthoDB" id="695890at2759"/>
<keyword evidence="2" id="KW-0812">Transmembrane</keyword>
<evidence type="ECO:0000256" key="1">
    <source>
        <dbReference type="SAM" id="MobiDB-lite"/>
    </source>
</evidence>
<gene>
    <name evidence="3" type="ORF">HS088_TW10G00743</name>
</gene>
<dbReference type="FunCoup" id="A0A7J7D608">
    <property type="interactions" value="261"/>
</dbReference>
<dbReference type="InParanoid" id="A0A7J7D608"/>
<comment type="caution">
    <text evidence="3">The sequence shown here is derived from an EMBL/GenBank/DDBJ whole genome shotgun (WGS) entry which is preliminary data.</text>
</comment>
<dbReference type="PANTHER" id="PTHR33564:SF15">
    <property type="entry name" value="PROTEIN, PUTATIVE-RELATED"/>
    <property type="match status" value="1"/>
</dbReference>
<keyword evidence="2" id="KW-1133">Transmembrane helix</keyword>
<proteinExistence type="predicted"/>
<evidence type="ECO:0000256" key="2">
    <source>
        <dbReference type="SAM" id="Phobius"/>
    </source>
</evidence>
<keyword evidence="2" id="KW-0472">Membrane</keyword>
<feature type="region of interest" description="Disordered" evidence="1">
    <location>
        <begin position="103"/>
        <end position="141"/>
    </location>
</feature>
<dbReference type="PANTHER" id="PTHR33564">
    <property type="entry name" value="TRANSMEMBRANE PROTEIN"/>
    <property type="match status" value="1"/>
</dbReference>